<dbReference type="Pfam" id="PF00293">
    <property type="entry name" value="NUDIX"/>
    <property type="match status" value="1"/>
</dbReference>
<dbReference type="InterPro" id="IPR015797">
    <property type="entry name" value="NUDIX_hydrolase-like_dom_sf"/>
</dbReference>
<gene>
    <name evidence="8" type="ORF">Purlil1_955</name>
</gene>
<dbReference type="CDD" id="cd04678">
    <property type="entry name" value="NUDIX_MTH2_Nudt15"/>
    <property type="match status" value="1"/>
</dbReference>
<evidence type="ECO:0000256" key="3">
    <source>
        <dbReference type="ARBA" id="ARBA00022801"/>
    </source>
</evidence>
<dbReference type="Proteomes" id="UP001287286">
    <property type="component" value="Unassembled WGS sequence"/>
</dbReference>
<evidence type="ECO:0000256" key="5">
    <source>
        <dbReference type="SAM" id="Coils"/>
    </source>
</evidence>
<feature type="compositionally biased region" description="Basic residues" evidence="6">
    <location>
        <begin position="392"/>
        <end position="402"/>
    </location>
</feature>
<feature type="region of interest" description="Disordered" evidence="6">
    <location>
        <begin position="857"/>
        <end position="923"/>
    </location>
</feature>
<keyword evidence="9" id="KW-1185">Reference proteome</keyword>
<dbReference type="EMBL" id="JAWRVI010000003">
    <property type="protein sequence ID" value="KAK4094350.1"/>
    <property type="molecule type" value="Genomic_DNA"/>
</dbReference>
<proteinExistence type="inferred from homology"/>
<dbReference type="Pfam" id="PF10186">
    <property type="entry name" value="ATG14"/>
    <property type="match status" value="1"/>
</dbReference>
<dbReference type="PANTHER" id="PTHR15157">
    <property type="entry name" value="UV RADIATION RESISTANCE-ASSOCIATED GENE PROTEIN"/>
    <property type="match status" value="1"/>
</dbReference>
<comment type="similarity">
    <text evidence="1">Belongs to the ATG14 family.</text>
</comment>
<dbReference type="PANTHER" id="PTHR15157:SF5">
    <property type="entry name" value="UV RADIATION RESISTANCE-ASSOCIATED GENE PROTEIN"/>
    <property type="match status" value="1"/>
</dbReference>
<evidence type="ECO:0000256" key="4">
    <source>
        <dbReference type="ARBA" id="ARBA00023054"/>
    </source>
</evidence>
<dbReference type="PROSITE" id="PS00893">
    <property type="entry name" value="NUDIX_BOX"/>
    <property type="match status" value="1"/>
</dbReference>
<sequence length="923" mass="101292">MSGLAAAPKQGSSAFVVKGDKILVGERISSHGAGSWQLPGGHCEPGEGFFECAVREVKEETDLDVDGVRILANTYDRFPEDDKHYVTWFVLVELRDQHAVPRVMEPEKCASWHWMSVADLRGKNMFLPLANLFEVKKTWDAVLAGSAPLIRLPAPADRATARNLLVRWDAQPGPSLRADTAGETVTIGRGRDLAVVDPSPGNTACKLEIVIDGPDGEHVFPLGNDVVALGADAACKTESVVDGFLKAKMGNEKQVTLTANAPMHVANIALGEPGPAPHPHCSPQPKLHDNDDATPSSIPTSIAYQLLAQHVAMSLSEPRRPRLLPQNRKLRHLNGLSLRNLSFAPPAHRAADDAAVDQSRRLEVLREAGQLHPSRSSESLRDDAISGAPRADKRRPKARPRRTSLSLAHANPASRQRKLEELVESSVGDAFFSLHVAGSDEPVYVSEVRERSANFNFRFFNLADDAFSRDCILTIRVWSRRPGQPWTLLLEEIVDLRGLNFIGALMDRRFPPNALIFHLEDGVYSLDFPTRAAEPRQAPPVATSSYNALMKLANLESSIQDAMDTQRRIMDQINGILESNPPDARDAAEEEEEAALAARYVAAQRRANRQAQKRRDELRESLASRRAAIAQGREAQARAEQDVAHNREQLDASRSLAATTELQIRGQRRRICSELSDMLPIRPVPDAPPLSFQICGLPLPNSTYDAATARAVNEDVVSAALGLVALVVRNLQFYLSLPLPYPLYPYGSRSVARDEISLLPDQPAPPHSSRREFPLHLPRGGSTLGHWRFEYAWFLLNKDVEALCASQGLRVVDIRHSLPNLKYLLYVCSAGSDDVPQRKRGGVRGLWAGRRLAGGMPAAADRPLSASGTQTHVDQRRRLSEDQDGRGDRGNGNGNGNGNGMLDAGPLGERFTLRTKGLRENVA</sequence>
<dbReference type="InterPro" id="IPR018791">
    <property type="entry name" value="UV_resistance/autophagy_Atg14"/>
</dbReference>
<dbReference type="InterPro" id="IPR020084">
    <property type="entry name" value="NUDIX_hydrolase_CS"/>
</dbReference>
<feature type="compositionally biased region" description="Basic and acidic residues" evidence="6">
    <location>
        <begin position="873"/>
        <end position="889"/>
    </location>
</feature>
<feature type="coiled-coil region" evidence="5">
    <location>
        <begin position="601"/>
        <end position="628"/>
    </location>
</feature>
<evidence type="ECO:0000259" key="7">
    <source>
        <dbReference type="PROSITE" id="PS51462"/>
    </source>
</evidence>
<reference evidence="8 9" key="1">
    <citation type="journal article" date="2024" name="Microbiol. Resour. Announc.">
        <title>Genome annotations for the ascomycete fungi Trichoderma harzianum, Trichoderma aggressivum, and Purpureocillium lilacinum.</title>
        <authorList>
            <person name="Beijen E.P.W."/>
            <person name="Ohm R.A."/>
        </authorList>
    </citation>
    <scope>NUCLEOTIDE SEQUENCE [LARGE SCALE GENOMIC DNA]</scope>
    <source>
        <strain evidence="8 9">CBS 150709</strain>
    </source>
</reference>
<dbReference type="PROSITE" id="PS51462">
    <property type="entry name" value="NUDIX"/>
    <property type="match status" value="1"/>
</dbReference>
<dbReference type="InterPro" id="IPR000086">
    <property type="entry name" value="NUDIX_hydrolase_dom"/>
</dbReference>
<evidence type="ECO:0000256" key="1">
    <source>
        <dbReference type="ARBA" id="ARBA00009574"/>
    </source>
</evidence>
<keyword evidence="3" id="KW-0378">Hydrolase</keyword>
<feature type="region of interest" description="Disordered" evidence="6">
    <location>
        <begin position="270"/>
        <end position="298"/>
    </location>
</feature>
<feature type="compositionally biased region" description="Gly residues" evidence="6">
    <location>
        <begin position="890"/>
        <end position="899"/>
    </location>
</feature>
<evidence type="ECO:0000256" key="2">
    <source>
        <dbReference type="ARBA" id="ARBA00013807"/>
    </source>
</evidence>
<dbReference type="Gene3D" id="3.90.79.10">
    <property type="entry name" value="Nucleoside Triphosphate Pyrophosphohydrolase"/>
    <property type="match status" value="1"/>
</dbReference>
<name>A0ABR0CDM9_PURLI</name>
<evidence type="ECO:0000313" key="9">
    <source>
        <dbReference type="Proteomes" id="UP001287286"/>
    </source>
</evidence>
<accession>A0ABR0CDM9</accession>
<keyword evidence="4 5" id="KW-0175">Coiled coil</keyword>
<feature type="domain" description="Nudix hydrolase" evidence="7">
    <location>
        <begin position="7"/>
        <end position="143"/>
    </location>
</feature>
<dbReference type="SUPFAM" id="SSF55811">
    <property type="entry name" value="Nudix"/>
    <property type="match status" value="1"/>
</dbReference>
<feature type="region of interest" description="Disordered" evidence="6">
    <location>
        <begin position="367"/>
        <end position="413"/>
    </location>
</feature>
<comment type="caution">
    <text evidence="8">The sequence shown here is derived from an EMBL/GenBank/DDBJ whole genome shotgun (WGS) entry which is preliminary data.</text>
</comment>
<evidence type="ECO:0000313" key="8">
    <source>
        <dbReference type="EMBL" id="KAK4094350.1"/>
    </source>
</evidence>
<evidence type="ECO:0000256" key="6">
    <source>
        <dbReference type="SAM" id="MobiDB-lite"/>
    </source>
</evidence>
<feature type="compositionally biased region" description="Basic and acidic residues" evidence="6">
    <location>
        <begin position="635"/>
        <end position="651"/>
    </location>
</feature>
<protein>
    <recommendedName>
        <fullName evidence="2">Autophagy-related protein 14</fullName>
    </recommendedName>
</protein>
<feature type="region of interest" description="Disordered" evidence="6">
    <location>
        <begin position="629"/>
        <end position="654"/>
    </location>
</feature>
<organism evidence="8 9">
    <name type="scientific">Purpureocillium lilacinum</name>
    <name type="common">Paecilomyces lilacinus</name>
    <dbReference type="NCBI Taxonomy" id="33203"/>
    <lineage>
        <taxon>Eukaryota</taxon>
        <taxon>Fungi</taxon>
        <taxon>Dikarya</taxon>
        <taxon>Ascomycota</taxon>
        <taxon>Pezizomycotina</taxon>
        <taxon>Sordariomycetes</taxon>
        <taxon>Hypocreomycetidae</taxon>
        <taxon>Hypocreales</taxon>
        <taxon>Ophiocordycipitaceae</taxon>
        <taxon>Purpureocillium</taxon>
    </lineage>
</organism>